<organism evidence="1 2">
    <name type="scientific">Methylobacterium aquaticum</name>
    <dbReference type="NCBI Taxonomy" id="270351"/>
    <lineage>
        <taxon>Bacteria</taxon>
        <taxon>Pseudomonadati</taxon>
        <taxon>Pseudomonadota</taxon>
        <taxon>Alphaproteobacteria</taxon>
        <taxon>Hyphomicrobiales</taxon>
        <taxon>Methylobacteriaceae</taxon>
        <taxon>Methylobacterium</taxon>
    </lineage>
</organism>
<evidence type="ECO:0000313" key="1">
    <source>
        <dbReference type="EMBL" id="KMO34311.1"/>
    </source>
</evidence>
<evidence type="ECO:0000313" key="2">
    <source>
        <dbReference type="Proteomes" id="UP000035929"/>
    </source>
</evidence>
<sequence length="112" mass="12382">MSRTAAPRRPVADTFMIMFPDEFAEDTDRCHELVAHMEAAYPGRRFEAVQSHSIQPVKGASLSYREPTLVPLLGSAGEDADPADFRDKPSADTMDEMRDTLQAFIRGPAALN</sequence>
<accession>A0A0J6V5X2</accession>
<dbReference type="RefSeq" id="WP_048464505.1">
    <property type="nucleotide sequence ID" value="NZ_LABX01000106.1"/>
</dbReference>
<reference evidence="1 2" key="1">
    <citation type="submission" date="2015-03" db="EMBL/GenBank/DDBJ databases">
        <title>Genome sequencing of Methylobacterium aquaticum DSM16371 type strain.</title>
        <authorList>
            <person name="Chaudhry V."/>
            <person name="Patil P.B."/>
        </authorList>
    </citation>
    <scope>NUCLEOTIDE SEQUENCE [LARGE SCALE GENOMIC DNA]</scope>
    <source>
        <strain evidence="1 2">DSM 16371</strain>
    </source>
</reference>
<comment type="caution">
    <text evidence="1">The sequence shown here is derived from an EMBL/GenBank/DDBJ whole genome shotgun (WGS) entry which is preliminary data.</text>
</comment>
<name>A0A0J6V5X2_9HYPH</name>
<protein>
    <submittedName>
        <fullName evidence="1">Uncharacterized protein</fullName>
    </submittedName>
</protein>
<dbReference type="EMBL" id="LABX01000106">
    <property type="protein sequence ID" value="KMO34311.1"/>
    <property type="molecule type" value="Genomic_DNA"/>
</dbReference>
<proteinExistence type="predicted"/>
<gene>
    <name evidence="1" type="ORF">VP06_14690</name>
</gene>
<dbReference type="Proteomes" id="UP000035929">
    <property type="component" value="Unassembled WGS sequence"/>
</dbReference>
<dbReference type="AlphaFoldDB" id="A0A0J6V5X2"/>